<dbReference type="EMBL" id="OX459125">
    <property type="protein sequence ID" value="CAI9116930.1"/>
    <property type="molecule type" value="Genomic_DNA"/>
</dbReference>
<sequence length="665" mass="72672">MGSVGSDTEEEDELRTCSKLKLPKRVFFVEECSTVCHVSVPRRLRSSATKKRSSESISQPLRVSNKLNRVADGDRLLHNDSLKKSKLKMKQVEVITKDEEEVAEALFALSGLISNNATTDENNLAGGGSGAKSSTLTKAEIFVPSVEARREGELQTVNDEDGDGKMPNIQSSATGSAGCGIPCLNDSDIPEVNLHFTAFTSENQQAVCDSASGVWSQLRKTRSKLTTLEKSLATYKSQEIVLPPIAEACDKTEDQQTNTKTRINGSPLMPDLSSAVLCEDSQRLSIPFQSHMSKLPAWIDNTSRSSKSSSLKTDVIAKKGAPFSTHSKKSYKRCTAHVYISHFIKAFQDRDVNNDRSMIQSTTINEVPIQRASRTETDQTRERNCLIEVISSDIFDVSPGKNATEVDNAILLHKKLVKDQQLASKPYDVFNAQNQSLGFLTMPAGGARMETGTGFNRARNSLEASISAPFPCLQSRNQVYVPFQVPQNHYSSTSSSGHCPMAPGLQVQLPPYFGSGSDAPPFTDANALSVQPLEQQNCNRPPPLSANFEPGAVVPSKLNKQPGRPGIPLFPQHQQTSLELLGSRYPLILQQHQQQLISAPSLLPSSISKGGLYHHLPSVYEANALLPSSTTKGPYHHLPSVFEANADRVVRPDNPSLQIICNQYI</sequence>
<dbReference type="AlphaFoldDB" id="A0AAV1EB51"/>
<accession>A0AAV1EB51</accession>
<organism evidence="1 2">
    <name type="scientific">Oldenlandia corymbosa var. corymbosa</name>
    <dbReference type="NCBI Taxonomy" id="529605"/>
    <lineage>
        <taxon>Eukaryota</taxon>
        <taxon>Viridiplantae</taxon>
        <taxon>Streptophyta</taxon>
        <taxon>Embryophyta</taxon>
        <taxon>Tracheophyta</taxon>
        <taxon>Spermatophyta</taxon>
        <taxon>Magnoliopsida</taxon>
        <taxon>eudicotyledons</taxon>
        <taxon>Gunneridae</taxon>
        <taxon>Pentapetalae</taxon>
        <taxon>asterids</taxon>
        <taxon>lamiids</taxon>
        <taxon>Gentianales</taxon>
        <taxon>Rubiaceae</taxon>
        <taxon>Rubioideae</taxon>
        <taxon>Spermacoceae</taxon>
        <taxon>Hedyotis-Oldenlandia complex</taxon>
        <taxon>Oldenlandia</taxon>
    </lineage>
</organism>
<reference evidence="1" key="1">
    <citation type="submission" date="2023-03" db="EMBL/GenBank/DDBJ databases">
        <authorList>
            <person name="Julca I."/>
        </authorList>
    </citation>
    <scope>NUCLEOTIDE SEQUENCE</scope>
</reference>
<dbReference type="InterPro" id="IPR040305">
    <property type="entry name" value="At1g75730-like"/>
</dbReference>
<protein>
    <submittedName>
        <fullName evidence="1">OLC1v1018224C1</fullName>
    </submittedName>
</protein>
<evidence type="ECO:0000313" key="2">
    <source>
        <dbReference type="Proteomes" id="UP001161247"/>
    </source>
</evidence>
<keyword evidence="2" id="KW-1185">Reference proteome</keyword>
<gene>
    <name evidence="1" type="ORF">OLC1_LOCUS23089</name>
</gene>
<dbReference type="Proteomes" id="UP001161247">
    <property type="component" value="Chromosome 8"/>
</dbReference>
<name>A0AAV1EB51_OLDCO</name>
<proteinExistence type="predicted"/>
<evidence type="ECO:0000313" key="1">
    <source>
        <dbReference type="EMBL" id="CAI9116930.1"/>
    </source>
</evidence>
<dbReference type="PANTHER" id="PTHR34792:SF1">
    <property type="entry name" value="OS02G0121500 PROTEIN"/>
    <property type="match status" value="1"/>
</dbReference>
<dbReference type="PANTHER" id="PTHR34792">
    <property type="entry name" value="OS02G0121500 PROTEIN"/>
    <property type="match status" value="1"/>
</dbReference>